<comment type="caution">
    <text evidence="3">The sequence shown here is derived from an EMBL/GenBank/DDBJ whole genome shotgun (WGS) entry which is preliminary data.</text>
</comment>
<protein>
    <submittedName>
        <fullName evidence="3">Uncharacterized protein DUF3450</fullName>
    </submittedName>
</protein>
<feature type="chain" id="PRO_5020418245" evidence="2">
    <location>
        <begin position="29"/>
        <end position="260"/>
    </location>
</feature>
<evidence type="ECO:0000256" key="2">
    <source>
        <dbReference type="SAM" id="SignalP"/>
    </source>
</evidence>
<dbReference type="RefSeq" id="WP_157591246.1">
    <property type="nucleotide sequence ID" value="NZ_CP037953.1"/>
</dbReference>
<dbReference type="PIRSF" id="PIRSF028069">
    <property type="entry name" value="UCP028069"/>
    <property type="match status" value="1"/>
</dbReference>
<keyword evidence="4" id="KW-1185">Reference proteome</keyword>
<feature type="coiled-coil region" evidence="1">
    <location>
        <begin position="39"/>
        <end position="108"/>
    </location>
</feature>
<evidence type="ECO:0000313" key="4">
    <source>
        <dbReference type="Proteomes" id="UP000295375"/>
    </source>
</evidence>
<dbReference type="EMBL" id="SNYM01000012">
    <property type="protein sequence ID" value="TDQ46814.1"/>
    <property type="molecule type" value="Genomic_DNA"/>
</dbReference>
<accession>A0A4R6UTP3</accession>
<name>A0A4R6UTP3_9GAMM</name>
<evidence type="ECO:0000256" key="1">
    <source>
        <dbReference type="SAM" id="Coils"/>
    </source>
</evidence>
<reference evidence="3 4" key="1">
    <citation type="submission" date="2019-03" db="EMBL/GenBank/DDBJ databases">
        <title>Genomic Encyclopedia of Type Strains, Phase IV (KMG-IV): sequencing the most valuable type-strain genomes for metagenomic binning, comparative biology and taxonomic classification.</title>
        <authorList>
            <person name="Goeker M."/>
        </authorList>
    </citation>
    <scope>NUCLEOTIDE SEQUENCE [LARGE SCALE GENOMIC DNA]</scope>
    <source>
        <strain evidence="3 4">DSM 103792</strain>
    </source>
</reference>
<keyword evidence="2" id="KW-0732">Signal</keyword>
<dbReference type="Pfam" id="PF11932">
    <property type="entry name" value="DUF3450"/>
    <property type="match status" value="1"/>
</dbReference>
<organism evidence="3 4">
    <name type="scientific">Permianibacter aggregans</name>
    <dbReference type="NCBI Taxonomy" id="1510150"/>
    <lineage>
        <taxon>Bacteria</taxon>
        <taxon>Pseudomonadati</taxon>
        <taxon>Pseudomonadota</taxon>
        <taxon>Gammaproteobacteria</taxon>
        <taxon>Pseudomonadales</taxon>
        <taxon>Pseudomonadaceae</taxon>
        <taxon>Permianibacter</taxon>
    </lineage>
</organism>
<feature type="signal peptide" evidence="2">
    <location>
        <begin position="1"/>
        <end position="28"/>
    </location>
</feature>
<gene>
    <name evidence="3" type="ORF">EV696_11276</name>
</gene>
<proteinExistence type="predicted"/>
<keyword evidence="1" id="KW-0175">Coiled coil</keyword>
<evidence type="ECO:0000313" key="3">
    <source>
        <dbReference type="EMBL" id="TDQ46814.1"/>
    </source>
</evidence>
<dbReference type="Proteomes" id="UP000295375">
    <property type="component" value="Unassembled WGS sequence"/>
</dbReference>
<sequence>MPIQNQSGWLRASCAAAALSLTIGAVQAAGPFDTAVQIEKQITRAAAESQERIDKLADQKLDLSAEYKATLQRIDSLKAYNAQVRELVKSQEAEKVSIKQEIESVDDTEKGLVPLMQQMIDTLEQFVALDVPFLPEEREKRIARLRTNMQRADISLSEKYRQILEAYQIEVDYGNSFESYQGAVAGDAGDLTVNFLRFGRIALIYSTLDGNKAFVWNHNEKSWEPLAADYLSGIRTAIAMTRNQAPKDLVKLPVFAAESK</sequence>
<dbReference type="AlphaFoldDB" id="A0A4R6UTP3"/>
<dbReference type="InterPro" id="IPR016866">
    <property type="entry name" value="UCP028069"/>
</dbReference>